<dbReference type="InterPro" id="IPR008979">
    <property type="entry name" value="Galactose-bd-like_sf"/>
</dbReference>
<dbReference type="InterPro" id="IPR006103">
    <property type="entry name" value="Glyco_hydro_2_cat"/>
</dbReference>
<gene>
    <name evidence="8" type="ORF">SAMN06265379_102249</name>
</gene>
<dbReference type="InterPro" id="IPR013783">
    <property type="entry name" value="Ig-like_fold"/>
</dbReference>
<feature type="domain" description="Glycoside hydrolase family 2 catalytic" evidence="6">
    <location>
        <begin position="407"/>
        <end position="580"/>
    </location>
</feature>
<evidence type="ECO:0000313" key="8">
    <source>
        <dbReference type="EMBL" id="SMO52445.1"/>
    </source>
</evidence>
<name>A0A521BZC1_SACCC</name>
<dbReference type="Gene3D" id="2.60.40.10">
    <property type="entry name" value="Immunoglobulins"/>
    <property type="match status" value="1"/>
</dbReference>
<reference evidence="8 9" key="1">
    <citation type="submission" date="2017-05" db="EMBL/GenBank/DDBJ databases">
        <authorList>
            <person name="Varghese N."/>
            <person name="Submissions S."/>
        </authorList>
    </citation>
    <scope>NUCLEOTIDE SEQUENCE [LARGE SCALE GENOMIC DNA]</scope>
    <source>
        <strain evidence="8 9">DSM 27040</strain>
    </source>
</reference>
<keyword evidence="4" id="KW-0732">Signal</keyword>
<comment type="similarity">
    <text evidence="1">Belongs to the glycosyl hydrolase 2 family.</text>
</comment>
<dbReference type="RefSeq" id="WP_142532551.1">
    <property type="nucleotide sequence ID" value="NZ_FXTB01000002.1"/>
</dbReference>
<dbReference type="InterPro" id="IPR017853">
    <property type="entry name" value="GH"/>
</dbReference>
<evidence type="ECO:0000256" key="2">
    <source>
        <dbReference type="ARBA" id="ARBA00022801"/>
    </source>
</evidence>
<dbReference type="SUPFAM" id="SSF49785">
    <property type="entry name" value="Galactose-binding domain-like"/>
    <property type="match status" value="1"/>
</dbReference>
<dbReference type="InterPro" id="IPR006104">
    <property type="entry name" value="Glyco_hydro_2_N"/>
</dbReference>
<dbReference type="SUPFAM" id="SSF51445">
    <property type="entry name" value="(Trans)glycosidases"/>
    <property type="match status" value="1"/>
</dbReference>
<dbReference type="Pfam" id="PF02836">
    <property type="entry name" value="Glyco_hydro_2_C"/>
    <property type="match status" value="1"/>
</dbReference>
<evidence type="ECO:0000256" key="4">
    <source>
        <dbReference type="SAM" id="SignalP"/>
    </source>
</evidence>
<dbReference type="InterPro" id="IPR036156">
    <property type="entry name" value="Beta-gal/glucu_dom_sf"/>
</dbReference>
<protein>
    <submittedName>
        <fullName evidence="8">Beta-galactosidase/beta-glucuronidase</fullName>
    </submittedName>
</protein>
<dbReference type="InterPro" id="IPR006102">
    <property type="entry name" value="Ig-like_GH2"/>
</dbReference>
<dbReference type="GO" id="GO:0005975">
    <property type="term" value="P:carbohydrate metabolic process"/>
    <property type="evidence" value="ECO:0007669"/>
    <property type="project" value="InterPro"/>
</dbReference>
<dbReference type="AlphaFoldDB" id="A0A521BZC1"/>
<keyword evidence="9" id="KW-1185">Reference proteome</keyword>
<dbReference type="PRINTS" id="PR00132">
    <property type="entry name" value="GLHYDRLASE2"/>
</dbReference>
<organism evidence="8 9">
    <name type="scientific">Saccharicrinis carchari</name>
    <dbReference type="NCBI Taxonomy" id="1168039"/>
    <lineage>
        <taxon>Bacteria</taxon>
        <taxon>Pseudomonadati</taxon>
        <taxon>Bacteroidota</taxon>
        <taxon>Bacteroidia</taxon>
        <taxon>Marinilabiliales</taxon>
        <taxon>Marinilabiliaceae</taxon>
        <taxon>Saccharicrinis</taxon>
    </lineage>
</organism>
<evidence type="ECO:0000259" key="7">
    <source>
        <dbReference type="Pfam" id="PF02837"/>
    </source>
</evidence>
<dbReference type="PANTHER" id="PTHR42732">
    <property type="entry name" value="BETA-GALACTOSIDASE"/>
    <property type="match status" value="1"/>
</dbReference>
<feature type="domain" description="Glycoside hydrolase family 2 immunoglobulin-like beta-sandwich" evidence="5">
    <location>
        <begin position="284"/>
        <end position="396"/>
    </location>
</feature>
<dbReference type="SUPFAM" id="SSF49303">
    <property type="entry name" value="beta-Galactosidase/glucuronidase domain"/>
    <property type="match status" value="1"/>
</dbReference>
<evidence type="ECO:0000259" key="6">
    <source>
        <dbReference type="Pfam" id="PF02836"/>
    </source>
</evidence>
<dbReference type="Gene3D" id="2.60.120.260">
    <property type="entry name" value="Galactose-binding domain-like"/>
    <property type="match status" value="1"/>
</dbReference>
<proteinExistence type="inferred from homology"/>
<dbReference type="Pfam" id="PF00703">
    <property type="entry name" value="Glyco_hydro_2"/>
    <property type="match status" value="1"/>
</dbReference>
<dbReference type="OrthoDB" id="9801077at2"/>
<dbReference type="Gene3D" id="3.20.20.80">
    <property type="entry name" value="Glycosidases"/>
    <property type="match status" value="1"/>
</dbReference>
<evidence type="ECO:0000313" key="9">
    <source>
        <dbReference type="Proteomes" id="UP000319040"/>
    </source>
</evidence>
<dbReference type="InterPro" id="IPR006101">
    <property type="entry name" value="Glyco_hydro_2"/>
</dbReference>
<dbReference type="GO" id="GO:0004553">
    <property type="term" value="F:hydrolase activity, hydrolyzing O-glycosyl compounds"/>
    <property type="evidence" value="ECO:0007669"/>
    <property type="project" value="InterPro"/>
</dbReference>
<keyword evidence="3" id="KW-0326">Glycosidase</keyword>
<dbReference type="EMBL" id="FXTB01000002">
    <property type="protein sequence ID" value="SMO52445.1"/>
    <property type="molecule type" value="Genomic_DNA"/>
</dbReference>
<feature type="domain" description="Glycosyl hydrolases family 2 sugar binding" evidence="7">
    <location>
        <begin position="153"/>
        <end position="227"/>
    </location>
</feature>
<feature type="signal peptide" evidence="4">
    <location>
        <begin position="1"/>
        <end position="27"/>
    </location>
</feature>
<keyword evidence="2" id="KW-0378">Hydrolase</keyword>
<accession>A0A521BZC1</accession>
<dbReference type="InterPro" id="IPR051913">
    <property type="entry name" value="GH2_Domain-Containing"/>
</dbReference>
<dbReference type="PANTHER" id="PTHR42732:SF1">
    <property type="entry name" value="BETA-MANNOSIDASE"/>
    <property type="match status" value="1"/>
</dbReference>
<dbReference type="Proteomes" id="UP000319040">
    <property type="component" value="Unassembled WGS sequence"/>
</dbReference>
<sequence>MRKKEFFSLGFWIFLSILFLPVSNSWAQEGGGDFYTDIAKTKYQERYSFPMERPGPVALPHDKVLGWKKKVGKAFAPMARIETEEQVDAALAELRAKYQVFMKDIAPKATEARKRLNISAMQFRYETREDQKDFNYTLSGKGEWQNITIPYYHGPQGPSTVNYRTEFELDESMLAQEELFLHFNGADYYTDAYINGHHVGYHEGMLDEFEFNVRKYILPGKNTLLVRLRNDFSMLGSEQPKRRWGNKLAASNSPGWDDPFTGWNCAPAGYGLYQDLYFETRSNTYIADIFARPNLDSSRVELWVETEMLNGNDADDFKLSVGLFGQNFEATVANNLAYDVELVGGRVLTKMMIEIPKEKLRLWSPDSPWLYQMQVELYDKTGIKLLDAMKCQFGMRSFVISEDSTPKGRMYLNGKEIRLRGTNTMGFLQLDVMRKDWDQLTDDLLLAKLTNMNFIRTTQRIAQKEVYEYADRLGMMMQADLPLFAYVNQKQFHEALAQAPRIERLLRNHPSVIMMTYINEPMGGVQPHAISRAAYEKMFDALDIIVQHENPDRAVKYVDGDYQAPNKGLPDDHCYNIWYPEHGTDLPLMMRGAWEHVKQGWMYGCGEFGAEGLDYPEMMRRRYPKEWNENNDGTWSPEQLKTEKGGNQTWEKYPFWFEAGRTMEEWVKASQDHQEWGVEKVTRAFRRMPRMNTFAIHLFIDAWPNGWMKTIVDTERRPKPAWYAYRDALTPLAVQIRSERKSFFSGEEHPVELWICNDTHETPNTELRYQLELEGKVIKTGKAKADVPNVTDGSRFQGFLDVTAPEVKKRSDLTLRLGLFDVKSGKQLHEDTHVSSVFPKLQVPDDNRVYIVGNKDSVSIAKELGMDHVVYKGDIKSNDMIIIEKYEQYNARRAEIDKAVQNGAHCLLLDIPKGIVKIGSNDKSDNAVELIKEKGVFSLIQNISTEHEEEDWSWIVARNKNHPWLKGTRANDFKYTYNSKMQSPTRQTYGIFEAKGFTPVMIYKNNSIIAERKDGEGRWVISLLDVKNQLDCNPALAELFVKILGG</sequence>
<dbReference type="Pfam" id="PF02837">
    <property type="entry name" value="Glyco_hydro_2_N"/>
    <property type="match status" value="1"/>
</dbReference>
<evidence type="ECO:0000259" key="5">
    <source>
        <dbReference type="Pfam" id="PF00703"/>
    </source>
</evidence>
<evidence type="ECO:0000256" key="1">
    <source>
        <dbReference type="ARBA" id="ARBA00007401"/>
    </source>
</evidence>
<feature type="chain" id="PRO_5022081646" evidence="4">
    <location>
        <begin position="28"/>
        <end position="1046"/>
    </location>
</feature>
<evidence type="ECO:0000256" key="3">
    <source>
        <dbReference type="ARBA" id="ARBA00023295"/>
    </source>
</evidence>